<accession>A0AAC9PU84</accession>
<feature type="DNA-binding region" description="H-T-H motif" evidence="4">
    <location>
        <begin position="28"/>
        <end position="47"/>
    </location>
</feature>
<name>A0AAC9PU84_9PSEU</name>
<keyword evidence="1" id="KW-0805">Transcription regulation</keyword>
<dbReference type="AlphaFoldDB" id="A0AAC9PU84"/>
<evidence type="ECO:0000256" key="1">
    <source>
        <dbReference type="ARBA" id="ARBA00023015"/>
    </source>
</evidence>
<evidence type="ECO:0000313" key="7">
    <source>
        <dbReference type="Proteomes" id="UP000185511"/>
    </source>
</evidence>
<sequence>MPRAGLDAAAVIEAAARMLDDRAPEGLSLAALAERLGVKPPSLYKHVDGMAGLERGIMIRAKSGLAQAIGQAAIGRSGTEAIKRIAHAYRRWALAHPGQYPLTVRPPAPGDEADQQASSSIAVVIFTVLDGFGIRDAEAVDATRFLRSSLHGFVDLETRGAFALPVDLEHSYQRLVEHVATSLSGWSRS</sequence>
<dbReference type="SUPFAM" id="SSF46689">
    <property type="entry name" value="Homeodomain-like"/>
    <property type="match status" value="1"/>
</dbReference>
<gene>
    <name evidence="6" type="ORF">UA74_23340</name>
</gene>
<evidence type="ECO:0000259" key="5">
    <source>
        <dbReference type="PROSITE" id="PS50977"/>
    </source>
</evidence>
<keyword evidence="7" id="KW-1185">Reference proteome</keyword>
<dbReference type="Pfam" id="PF00440">
    <property type="entry name" value="TetR_N"/>
    <property type="match status" value="1"/>
</dbReference>
<dbReference type="Gene3D" id="1.10.10.60">
    <property type="entry name" value="Homeodomain-like"/>
    <property type="match status" value="1"/>
</dbReference>
<dbReference type="Proteomes" id="UP000185511">
    <property type="component" value="Chromosome"/>
</dbReference>
<feature type="domain" description="HTH tetR-type" evidence="5">
    <location>
        <begin position="5"/>
        <end position="65"/>
    </location>
</feature>
<dbReference type="Gene3D" id="1.10.357.10">
    <property type="entry name" value="Tetracycline Repressor, domain 2"/>
    <property type="match status" value="1"/>
</dbReference>
<dbReference type="PROSITE" id="PS50977">
    <property type="entry name" value="HTH_TETR_2"/>
    <property type="match status" value="1"/>
</dbReference>
<evidence type="ECO:0000256" key="4">
    <source>
        <dbReference type="PROSITE-ProRule" id="PRU00335"/>
    </source>
</evidence>
<keyword evidence="2 4" id="KW-0238">DNA-binding</keyword>
<dbReference type="RefSeq" id="WP_075742186.1">
    <property type="nucleotide sequence ID" value="NZ_CP016076.1"/>
</dbReference>
<reference evidence="7" key="1">
    <citation type="submission" date="2016-06" db="EMBL/GenBank/DDBJ databases">
        <title>Complete genome sequence of Actinoalloteichus fjordicus DSM 46855 (=ADI127-17), type strain of the new species Actinoalloteichus fjordicus.</title>
        <authorList>
            <person name="Ruckert C."/>
            <person name="Nouioui I."/>
            <person name="Willmese J."/>
            <person name="van Wezel G."/>
            <person name="Klenk H.-P."/>
            <person name="Kalinowski J."/>
            <person name="Zotchev S.B."/>
        </authorList>
    </citation>
    <scope>NUCLEOTIDE SEQUENCE [LARGE SCALE GENOMIC DNA]</scope>
    <source>
        <strain evidence="7">ADI127-7</strain>
    </source>
</reference>
<keyword evidence="3" id="KW-0804">Transcription</keyword>
<dbReference type="GO" id="GO:0003677">
    <property type="term" value="F:DNA binding"/>
    <property type="evidence" value="ECO:0007669"/>
    <property type="project" value="UniProtKB-UniRule"/>
</dbReference>
<dbReference type="EMBL" id="CP016076">
    <property type="protein sequence ID" value="APU16686.1"/>
    <property type="molecule type" value="Genomic_DNA"/>
</dbReference>
<evidence type="ECO:0000256" key="3">
    <source>
        <dbReference type="ARBA" id="ARBA00023163"/>
    </source>
</evidence>
<dbReference type="InterPro" id="IPR036271">
    <property type="entry name" value="Tet_transcr_reg_TetR-rel_C_sf"/>
</dbReference>
<evidence type="ECO:0000256" key="2">
    <source>
        <dbReference type="ARBA" id="ARBA00023125"/>
    </source>
</evidence>
<protein>
    <submittedName>
        <fullName evidence="6">Transcriptional regulator, TetR family</fullName>
    </submittedName>
</protein>
<dbReference type="InterPro" id="IPR009057">
    <property type="entry name" value="Homeodomain-like_sf"/>
</dbReference>
<organism evidence="6 7">
    <name type="scientific">Actinoalloteichus fjordicus</name>
    <dbReference type="NCBI Taxonomy" id="1612552"/>
    <lineage>
        <taxon>Bacteria</taxon>
        <taxon>Bacillati</taxon>
        <taxon>Actinomycetota</taxon>
        <taxon>Actinomycetes</taxon>
        <taxon>Pseudonocardiales</taxon>
        <taxon>Pseudonocardiaceae</taxon>
        <taxon>Actinoalloteichus</taxon>
    </lineage>
</organism>
<dbReference type="SUPFAM" id="SSF48498">
    <property type="entry name" value="Tetracyclin repressor-like, C-terminal domain"/>
    <property type="match status" value="1"/>
</dbReference>
<dbReference type="KEGG" id="acad:UA74_23340"/>
<dbReference type="InterPro" id="IPR001647">
    <property type="entry name" value="HTH_TetR"/>
</dbReference>
<dbReference type="Pfam" id="PF13305">
    <property type="entry name" value="TetR_C_33"/>
    <property type="match status" value="1"/>
</dbReference>
<proteinExistence type="predicted"/>
<dbReference type="InterPro" id="IPR025996">
    <property type="entry name" value="MT1864/Rv1816-like_C"/>
</dbReference>
<evidence type="ECO:0000313" key="6">
    <source>
        <dbReference type="EMBL" id="APU16686.1"/>
    </source>
</evidence>